<organism evidence="3 4">
    <name type="scientific">Actinomycetospora chlora</name>
    <dbReference type="NCBI Taxonomy" id="663608"/>
    <lineage>
        <taxon>Bacteria</taxon>
        <taxon>Bacillati</taxon>
        <taxon>Actinomycetota</taxon>
        <taxon>Actinomycetes</taxon>
        <taxon>Pseudonocardiales</taxon>
        <taxon>Pseudonocardiaceae</taxon>
        <taxon>Actinomycetospora</taxon>
    </lineage>
</organism>
<keyword evidence="1" id="KW-0560">Oxidoreductase</keyword>
<comment type="caution">
    <text evidence="3">The sequence shown here is derived from an EMBL/GenBank/DDBJ whole genome shotgun (WGS) entry which is preliminary data.</text>
</comment>
<reference evidence="4" key="1">
    <citation type="journal article" date="2019" name="Int. J. Syst. Evol. Microbiol.">
        <title>The Global Catalogue of Microorganisms (GCM) 10K type strain sequencing project: providing services to taxonomists for standard genome sequencing and annotation.</title>
        <authorList>
            <consortium name="The Broad Institute Genomics Platform"/>
            <consortium name="The Broad Institute Genome Sequencing Center for Infectious Disease"/>
            <person name="Wu L."/>
            <person name="Ma J."/>
        </authorList>
    </citation>
    <scope>NUCLEOTIDE SEQUENCE [LARGE SCALE GENOMIC DNA]</scope>
    <source>
        <strain evidence="4">JCM 17979</strain>
    </source>
</reference>
<accession>A0ABP9A865</accession>
<sequence length="340" mass="35655">MTTPEIRRLGRTGPLVTSPGLGAMGLSGAYGVVDDDEGVRVIHAYLDGGGTLIDTGDFYGSGHNEALIGRALRGRDRDDVVLSVKFGALRGPDGALQGVDARPAALRNFLTYSLQRLGVDHVDVYRPARLDRAVPIEDTVGAIAELVEQGYVRHVGLSEVGAATIRRAAAVAPISDLQIEYSLLQRDIEDEILPTCRELGVGVTAYGVLSRGLIGGSGGLDGGRRVMPRFADGNREHNAALVAQLADVAVRRGVTVAQLALAWVSAAGDDVVPVLGARRVEQVTSMLAPVRLTPDEAAELAALVPRGAVAGDRYPAVAMADLDSERTDGTPVTTGAPRMQ</sequence>
<proteinExistence type="predicted"/>
<evidence type="ECO:0000256" key="1">
    <source>
        <dbReference type="ARBA" id="ARBA00023002"/>
    </source>
</evidence>
<dbReference type="PANTHER" id="PTHR43625">
    <property type="entry name" value="AFLATOXIN B1 ALDEHYDE REDUCTASE"/>
    <property type="match status" value="1"/>
</dbReference>
<dbReference type="InterPro" id="IPR023210">
    <property type="entry name" value="NADP_OxRdtase_dom"/>
</dbReference>
<protein>
    <submittedName>
        <fullName evidence="3">Aldo/keto reductase</fullName>
    </submittedName>
</protein>
<dbReference type="RefSeq" id="WP_345410859.1">
    <property type="nucleotide sequence ID" value="NZ_BAABHO010000003.1"/>
</dbReference>
<gene>
    <name evidence="3" type="ORF">GCM10023200_05530</name>
</gene>
<feature type="domain" description="NADP-dependent oxidoreductase" evidence="2">
    <location>
        <begin position="20"/>
        <end position="303"/>
    </location>
</feature>
<dbReference type="Pfam" id="PF00248">
    <property type="entry name" value="Aldo_ket_red"/>
    <property type="match status" value="1"/>
</dbReference>
<dbReference type="InterPro" id="IPR050791">
    <property type="entry name" value="Aldo-Keto_reductase"/>
</dbReference>
<evidence type="ECO:0000259" key="2">
    <source>
        <dbReference type="Pfam" id="PF00248"/>
    </source>
</evidence>
<evidence type="ECO:0000313" key="3">
    <source>
        <dbReference type="EMBL" id="GAA4775778.1"/>
    </source>
</evidence>
<dbReference type="PANTHER" id="PTHR43625:SF40">
    <property type="entry name" value="ALDO-KETO REDUCTASE YAKC [NADP(+)]"/>
    <property type="match status" value="1"/>
</dbReference>
<dbReference type="EMBL" id="BAABHO010000003">
    <property type="protein sequence ID" value="GAA4775778.1"/>
    <property type="molecule type" value="Genomic_DNA"/>
</dbReference>
<dbReference type="Proteomes" id="UP001500928">
    <property type="component" value="Unassembled WGS sequence"/>
</dbReference>
<keyword evidence="4" id="KW-1185">Reference proteome</keyword>
<name>A0ABP9A865_9PSEU</name>
<dbReference type="Gene3D" id="3.20.20.100">
    <property type="entry name" value="NADP-dependent oxidoreductase domain"/>
    <property type="match status" value="1"/>
</dbReference>
<dbReference type="SUPFAM" id="SSF51430">
    <property type="entry name" value="NAD(P)-linked oxidoreductase"/>
    <property type="match status" value="1"/>
</dbReference>
<dbReference type="InterPro" id="IPR036812">
    <property type="entry name" value="NAD(P)_OxRdtase_dom_sf"/>
</dbReference>
<evidence type="ECO:0000313" key="4">
    <source>
        <dbReference type="Proteomes" id="UP001500928"/>
    </source>
</evidence>